<dbReference type="Proteomes" id="UP001652700">
    <property type="component" value="Unplaced"/>
</dbReference>
<dbReference type="RefSeq" id="XP_050512772.1">
    <property type="nucleotide sequence ID" value="XM_050656815.1"/>
</dbReference>
<protein>
    <submittedName>
        <fullName evidence="2">Uncharacterized protein</fullName>
    </submittedName>
</protein>
<evidence type="ECO:0000313" key="2">
    <source>
        <dbReference type="EnsemblMetazoa" id="XP_050512772.1"/>
    </source>
</evidence>
<evidence type="ECO:0000313" key="3">
    <source>
        <dbReference type="Proteomes" id="UP001652700"/>
    </source>
</evidence>
<keyword evidence="3" id="KW-1185">Reference proteome</keyword>
<accession>A0ABM5KRF3</accession>
<dbReference type="GeneID" id="126888482"/>
<proteinExistence type="predicted"/>
<evidence type="ECO:0000256" key="1">
    <source>
        <dbReference type="SAM" id="MobiDB-lite"/>
    </source>
</evidence>
<name>A0ABM5KRF3_DIAVI</name>
<organism evidence="2 3">
    <name type="scientific">Diabrotica virgifera virgifera</name>
    <name type="common">western corn rootworm</name>
    <dbReference type="NCBI Taxonomy" id="50390"/>
    <lineage>
        <taxon>Eukaryota</taxon>
        <taxon>Metazoa</taxon>
        <taxon>Ecdysozoa</taxon>
        <taxon>Arthropoda</taxon>
        <taxon>Hexapoda</taxon>
        <taxon>Insecta</taxon>
        <taxon>Pterygota</taxon>
        <taxon>Neoptera</taxon>
        <taxon>Endopterygota</taxon>
        <taxon>Coleoptera</taxon>
        <taxon>Polyphaga</taxon>
        <taxon>Cucujiformia</taxon>
        <taxon>Chrysomeloidea</taxon>
        <taxon>Chrysomelidae</taxon>
        <taxon>Galerucinae</taxon>
        <taxon>Diabroticina</taxon>
        <taxon>Diabroticites</taxon>
        <taxon>Diabrotica</taxon>
    </lineage>
</organism>
<reference evidence="2" key="1">
    <citation type="submission" date="2025-05" db="UniProtKB">
        <authorList>
            <consortium name="EnsemblMetazoa"/>
        </authorList>
    </citation>
    <scope>IDENTIFICATION</scope>
</reference>
<feature type="region of interest" description="Disordered" evidence="1">
    <location>
        <begin position="177"/>
        <end position="208"/>
    </location>
</feature>
<feature type="compositionally biased region" description="Polar residues" evidence="1">
    <location>
        <begin position="177"/>
        <end position="191"/>
    </location>
</feature>
<dbReference type="EnsemblMetazoa" id="XM_050656815.1">
    <property type="protein sequence ID" value="XP_050512772.1"/>
    <property type="gene ID" value="LOC126888482"/>
</dbReference>
<sequence length="208" mass="22887">MMFKFVFSISEVAVSMPQPTRDPLVDFFRGGLFRKPFSLPNTEIQSSVFEGAFSFPLPVRDPLLDLCLGMLFRNPSFADIQAQIFSLMVTSSLAFIPEIIGFGLGVHALHKVAEKLGVPDTVFKVEHNVPDQVFAEPDGRQYVLKKQWIGSTPVLAKVYSDNGQVAFVDSSSSVGTPVNNNAVNQGESGSGNAAIEYSNEEEWNNRHN</sequence>